<dbReference type="EMBL" id="CP024201">
    <property type="protein sequence ID" value="ATQ42687.1"/>
    <property type="molecule type" value="Genomic_DNA"/>
</dbReference>
<dbReference type="Proteomes" id="UP000228945">
    <property type="component" value="Chromosome"/>
</dbReference>
<dbReference type="OrthoDB" id="4257173at2"/>
<accession>A0A2D2AXM6</accession>
<proteinExistence type="predicted"/>
<protein>
    <submittedName>
        <fullName evidence="1">Uncharacterized protein</fullName>
    </submittedName>
</protein>
<reference evidence="1 2" key="1">
    <citation type="submission" date="2017-10" db="EMBL/GenBank/DDBJ databases">
        <title>Genome sequence of Caulobacter mirabilis FWC38.</title>
        <authorList>
            <person name="Fiebig A."/>
            <person name="Crosson S."/>
        </authorList>
    </citation>
    <scope>NUCLEOTIDE SEQUENCE [LARGE SCALE GENOMIC DNA]</scope>
    <source>
        <strain evidence="1 2">FWC 38</strain>
    </source>
</reference>
<organism evidence="1 2">
    <name type="scientific">Caulobacter mirabilis</name>
    <dbReference type="NCBI Taxonomy" id="69666"/>
    <lineage>
        <taxon>Bacteria</taxon>
        <taxon>Pseudomonadati</taxon>
        <taxon>Pseudomonadota</taxon>
        <taxon>Alphaproteobacteria</taxon>
        <taxon>Caulobacterales</taxon>
        <taxon>Caulobacteraceae</taxon>
        <taxon>Caulobacter</taxon>
    </lineage>
</organism>
<name>A0A2D2AXM6_9CAUL</name>
<evidence type="ECO:0000313" key="1">
    <source>
        <dbReference type="EMBL" id="ATQ42687.1"/>
    </source>
</evidence>
<keyword evidence="2" id="KW-1185">Reference proteome</keyword>
<sequence>MPQATVSMIYCVQQATGTDAGVNEAIAGLPELLLPGEFGGMPLQAIRALPGVIAAVDAARADPDDLYITTSTGGGRDNAIWPSAGGVVQIQAGQSETPDVTVAFDHSQNLSLWDYDSVSDDDLLGSVTMFASEQGQGEIAKLAKSPIENSYYYVVYRVD</sequence>
<dbReference type="KEGG" id="cmb:CSW64_09815"/>
<gene>
    <name evidence="1" type="ORF">CSW64_09815</name>
</gene>
<dbReference type="AlphaFoldDB" id="A0A2D2AXM6"/>
<dbReference type="RefSeq" id="WP_099621941.1">
    <property type="nucleotide sequence ID" value="NZ_CP024201.1"/>
</dbReference>
<evidence type="ECO:0000313" key="2">
    <source>
        <dbReference type="Proteomes" id="UP000228945"/>
    </source>
</evidence>